<protein>
    <recommendedName>
        <fullName evidence="4">Cation transporter</fullName>
    </recommendedName>
</protein>
<dbReference type="SUPFAM" id="SSF140376">
    <property type="entry name" value="ChaB-like"/>
    <property type="match status" value="1"/>
</dbReference>
<dbReference type="InterPro" id="IPR009317">
    <property type="entry name" value="ChaB"/>
</dbReference>
<evidence type="ECO:0000256" key="1">
    <source>
        <dbReference type="SAM" id="MobiDB-lite"/>
    </source>
</evidence>
<evidence type="ECO:0000313" key="2">
    <source>
        <dbReference type="EMBL" id="QOZ62086.1"/>
    </source>
</evidence>
<reference evidence="2 3" key="1">
    <citation type="submission" date="2018-06" db="EMBL/GenBank/DDBJ databases">
        <title>Comparative genomics of rhizobia nodulating Arachis hypogaea in China.</title>
        <authorList>
            <person name="Li Y."/>
        </authorList>
    </citation>
    <scope>NUCLEOTIDE SEQUENCE [LARGE SCALE GENOMIC DNA]</scope>
    <source>
        <strain evidence="2 3">CCBAU 51658</strain>
    </source>
</reference>
<dbReference type="Gene3D" id="1.10.1740.70">
    <property type="entry name" value="ChaB"/>
    <property type="match status" value="1"/>
</dbReference>
<proteinExistence type="predicted"/>
<dbReference type="EMBL" id="CP030057">
    <property type="protein sequence ID" value="QOZ62086.1"/>
    <property type="molecule type" value="Genomic_DNA"/>
</dbReference>
<evidence type="ECO:0000313" key="3">
    <source>
        <dbReference type="Proteomes" id="UP000593880"/>
    </source>
</evidence>
<feature type="compositionally biased region" description="Low complexity" evidence="1">
    <location>
        <begin position="75"/>
        <end position="91"/>
    </location>
</feature>
<feature type="region of interest" description="Disordered" evidence="1">
    <location>
        <begin position="72"/>
        <end position="107"/>
    </location>
</feature>
<dbReference type="Pfam" id="PF06150">
    <property type="entry name" value="ChaB"/>
    <property type="match status" value="1"/>
</dbReference>
<gene>
    <name evidence="2" type="ORF">XH86_27625</name>
</gene>
<keyword evidence="3" id="KW-1185">Reference proteome</keyword>
<sequence>MPYSSNEDLPVGMRRHLPPHVLDIYREAFNQSFASHVGDVRQEEIAHRTAWSAVKRSYMKREDYRRLLRPRKFNASRTSSSSTASLIARSTGSVSTTRPPRCGAGRSASCFAALSCAA</sequence>
<organism evidence="2 3">
    <name type="scientific">Bradyrhizobium guangdongense</name>
    <dbReference type="NCBI Taxonomy" id="1325090"/>
    <lineage>
        <taxon>Bacteria</taxon>
        <taxon>Pseudomonadati</taxon>
        <taxon>Pseudomonadota</taxon>
        <taxon>Alphaproteobacteria</taxon>
        <taxon>Hyphomicrobiales</taxon>
        <taxon>Nitrobacteraceae</taxon>
        <taxon>Bradyrhizobium</taxon>
    </lineage>
</organism>
<name>A0ABX6UL92_9BRAD</name>
<dbReference type="InterPro" id="IPR037205">
    <property type="entry name" value="ChaB_sf"/>
</dbReference>
<evidence type="ECO:0008006" key="4">
    <source>
        <dbReference type="Google" id="ProtNLM"/>
    </source>
</evidence>
<accession>A0ABX6UL92</accession>
<dbReference type="Proteomes" id="UP000593880">
    <property type="component" value="Chromosome"/>
</dbReference>